<gene>
    <name evidence="1" type="ORF">METZ01_LOCUS512519</name>
</gene>
<dbReference type="EMBL" id="UINC01228378">
    <property type="protein sequence ID" value="SVE59665.1"/>
    <property type="molecule type" value="Genomic_DNA"/>
</dbReference>
<proteinExistence type="predicted"/>
<name>A0A383ETU7_9ZZZZ</name>
<feature type="non-terminal residue" evidence="1">
    <location>
        <position position="102"/>
    </location>
</feature>
<accession>A0A383ETU7</accession>
<sequence length="102" mass="10890">MRHDILLIPLRTLVIVSLSCVAVSLYAVENTVLPLWENGAPGFESRREEAEVVERGSVTNVHNPSLTVFLPKKQKAHGVGIVIAPGGGLRKLGIRGGGEEPA</sequence>
<organism evidence="1">
    <name type="scientific">marine metagenome</name>
    <dbReference type="NCBI Taxonomy" id="408172"/>
    <lineage>
        <taxon>unclassified sequences</taxon>
        <taxon>metagenomes</taxon>
        <taxon>ecological metagenomes</taxon>
    </lineage>
</organism>
<evidence type="ECO:0000313" key="1">
    <source>
        <dbReference type="EMBL" id="SVE59665.1"/>
    </source>
</evidence>
<reference evidence="1" key="1">
    <citation type="submission" date="2018-05" db="EMBL/GenBank/DDBJ databases">
        <authorList>
            <person name="Lanie J.A."/>
            <person name="Ng W.-L."/>
            <person name="Kazmierczak K.M."/>
            <person name="Andrzejewski T.M."/>
            <person name="Davidsen T.M."/>
            <person name="Wayne K.J."/>
            <person name="Tettelin H."/>
            <person name="Glass J.I."/>
            <person name="Rusch D."/>
            <person name="Podicherti R."/>
            <person name="Tsui H.-C.T."/>
            <person name="Winkler M.E."/>
        </authorList>
    </citation>
    <scope>NUCLEOTIDE SEQUENCE</scope>
</reference>
<dbReference type="AlphaFoldDB" id="A0A383ETU7"/>
<protein>
    <submittedName>
        <fullName evidence="1">Uncharacterized protein</fullName>
    </submittedName>
</protein>